<evidence type="ECO:0000313" key="3">
    <source>
        <dbReference type="Proteomes" id="UP001224418"/>
    </source>
</evidence>
<dbReference type="PIRSF" id="PIRSF005962">
    <property type="entry name" value="Pept_M20D_amidohydro"/>
    <property type="match status" value="1"/>
</dbReference>
<gene>
    <name evidence="2" type="ORF">QOZ93_002204</name>
</gene>
<reference evidence="2 3" key="1">
    <citation type="submission" date="2023-07" db="EMBL/GenBank/DDBJ databases">
        <title>Genomic Encyclopedia of Type Strains, Phase IV (KMG-IV): sequencing the most valuable type-strain genomes for metagenomic binning, comparative biology and taxonomic classification.</title>
        <authorList>
            <person name="Goeker M."/>
        </authorList>
    </citation>
    <scope>NUCLEOTIDE SEQUENCE [LARGE SCALE GENOMIC DNA]</scope>
    <source>
        <strain evidence="2 3">DSM 1400</strain>
    </source>
</reference>
<organism evidence="2 3">
    <name type="scientific">Hathewaya limosa</name>
    <name type="common">Clostridium limosum</name>
    <dbReference type="NCBI Taxonomy" id="1536"/>
    <lineage>
        <taxon>Bacteria</taxon>
        <taxon>Bacillati</taxon>
        <taxon>Bacillota</taxon>
        <taxon>Clostridia</taxon>
        <taxon>Eubacteriales</taxon>
        <taxon>Clostridiaceae</taxon>
        <taxon>Hathewaya</taxon>
    </lineage>
</organism>
<dbReference type="InterPro" id="IPR052030">
    <property type="entry name" value="Peptidase_M20/M20A_hydrolases"/>
</dbReference>
<dbReference type="InterPro" id="IPR011650">
    <property type="entry name" value="Peptidase_M20_dimer"/>
</dbReference>
<dbReference type="RefSeq" id="WP_307356446.1">
    <property type="nucleotide sequence ID" value="NZ_JAUSWN010000020.1"/>
</dbReference>
<keyword evidence="3" id="KW-1185">Reference proteome</keyword>
<dbReference type="Gene3D" id="3.40.630.10">
    <property type="entry name" value="Zn peptidases"/>
    <property type="match status" value="2"/>
</dbReference>
<feature type="domain" description="Peptidase M20 dimerisation" evidence="1">
    <location>
        <begin position="225"/>
        <end position="316"/>
    </location>
</feature>
<dbReference type="InterPro" id="IPR002933">
    <property type="entry name" value="Peptidase_M20"/>
</dbReference>
<protein>
    <submittedName>
        <fullName evidence="2">Aminobenzoyl-glutamate utilization protein A</fullName>
    </submittedName>
</protein>
<name>A0ABU0JTM4_HATLI</name>
<dbReference type="Proteomes" id="UP001224418">
    <property type="component" value="Unassembled WGS sequence"/>
</dbReference>
<dbReference type="Pfam" id="PF01546">
    <property type="entry name" value="Peptidase_M20"/>
    <property type="match status" value="1"/>
</dbReference>
<evidence type="ECO:0000259" key="1">
    <source>
        <dbReference type="Pfam" id="PF07687"/>
    </source>
</evidence>
<dbReference type="InterPro" id="IPR036264">
    <property type="entry name" value="Bact_exopeptidase_dim_dom"/>
</dbReference>
<dbReference type="SUPFAM" id="SSF55031">
    <property type="entry name" value="Bacterial exopeptidase dimerisation domain"/>
    <property type="match status" value="1"/>
</dbReference>
<dbReference type="PANTHER" id="PTHR30575:SF3">
    <property type="entry name" value="PEPTIDASE M20 DIMERISATION DOMAIN-CONTAINING PROTEIN"/>
    <property type="match status" value="1"/>
</dbReference>
<sequence length="435" mass="48877">MDNIDEILKFRREFHKCAEVGWLEFETTIKIIEYLNEWNIKTIYGKKVHSFRMGLPTEAQKEKHKKCVIKRNPQLNHKKYKEIFEGYTGVIGVLDTKRQGNNTILRFDIDANNVVETDEEKHIPNKEDFASYNYGMMHACGHDAHIAIGLMVAKEISKLKNELTGKIYFIFQPAEEGVRGASSIIDSEIGEEIFKKADYFISSHIGFSGKDNEIVCCTEGFLGTTKLDIEFYGKASHAGACPENGRNALLGASNCILGLYSLTQFSGGISRINVGTLMAGTARNVVPSIAILEIETRSDEEEINIALVNRVKDIVKGSANMYGLDYKIKKQGMTSAYKIGNRKFGYEIYDCLSNLNLSLIKVSNFGASEDATSMMRKVEENGGQAIYMIIGTNRADEHHNEHFDINEKNLINGFNVYMSILKKLNNPVESTNIRG</sequence>
<dbReference type="InterPro" id="IPR017439">
    <property type="entry name" value="Amidohydrolase"/>
</dbReference>
<dbReference type="SUPFAM" id="SSF53187">
    <property type="entry name" value="Zn-dependent exopeptidases"/>
    <property type="match status" value="1"/>
</dbReference>
<comment type="caution">
    <text evidence="2">The sequence shown here is derived from an EMBL/GenBank/DDBJ whole genome shotgun (WGS) entry which is preliminary data.</text>
</comment>
<dbReference type="EMBL" id="JAUSWN010000020">
    <property type="protein sequence ID" value="MDQ0480456.1"/>
    <property type="molecule type" value="Genomic_DNA"/>
</dbReference>
<dbReference type="NCBIfam" id="TIGR01891">
    <property type="entry name" value="amidohydrolases"/>
    <property type="match status" value="1"/>
</dbReference>
<dbReference type="PANTHER" id="PTHR30575">
    <property type="entry name" value="PEPTIDASE M20"/>
    <property type="match status" value="1"/>
</dbReference>
<evidence type="ECO:0000313" key="2">
    <source>
        <dbReference type="EMBL" id="MDQ0480456.1"/>
    </source>
</evidence>
<accession>A0ABU0JTM4</accession>
<proteinExistence type="predicted"/>
<dbReference type="Pfam" id="PF07687">
    <property type="entry name" value="M20_dimer"/>
    <property type="match status" value="1"/>
</dbReference>